<reference evidence="1" key="1">
    <citation type="journal article" date="2014" name="Front. Microbiol.">
        <title>High frequency of phylogenetically diverse reductive dehalogenase-homologous genes in deep subseafloor sedimentary metagenomes.</title>
        <authorList>
            <person name="Kawai M."/>
            <person name="Futagami T."/>
            <person name="Toyoda A."/>
            <person name="Takaki Y."/>
            <person name="Nishi S."/>
            <person name="Hori S."/>
            <person name="Arai W."/>
            <person name="Tsubouchi T."/>
            <person name="Morono Y."/>
            <person name="Uchiyama I."/>
            <person name="Ito T."/>
            <person name="Fujiyama A."/>
            <person name="Inagaki F."/>
            <person name="Takami H."/>
        </authorList>
    </citation>
    <scope>NUCLEOTIDE SEQUENCE</scope>
    <source>
        <strain evidence="1">Expedition CK06-06</strain>
    </source>
</reference>
<comment type="caution">
    <text evidence="1">The sequence shown here is derived from an EMBL/GenBank/DDBJ whole genome shotgun (WGS) entry which is preliminary data.</text>
</comment>
<organism evidence="1">
    <name type="scientific">marine sediment metagenome</name>
    <dbReference type="NCBI Taxonomy" id="412755"/>
    <lineage>
        <taxon>unclassified sequences</taxon>
        <taxon>metagenomes</taxon>
        <taxon>ecological metagenomes</taxon>
    </lineage>
</organism>
<dbReference type="EMBL" id="BARW01041248">
    <property type="protein sequence ID" value="GAJ23361.1"/>
    <property type="molecule type" value="Genomic_DNA"/>
</dbReference>
<protein>
    <submittedName>
        <fullName evidence="1">Uncharacterized protein</fullName>
    </submittedName>
</protein>
<feature type="non-terminal residue" evidence="1">
    <location>
        <position position="1"/>
    </location>
</feature>
<gene>
    <name evidence="1" type="ORF">S12H4_61877</name>
</gene>
<name>X1VX29_9ZZZZ</name>
<proteinExistence type="predicted"/>
<dbReference type="AlphaFoldDB" id="X1VX29"/>
<sequence>LPLHLNGREEYREAFQAFKEEGLENGWFQKDL</sequence>
<accession>X1VX29</accession>
<evidence type="ECO:0000313" key="1">
    <source>
        <dbReference type="EMBL" id="GAJ23361.1"/>
    </source>
</evidence>